<comment type="caution">
    <text evidence="8">The sequence shown here is derived from an EMBL/GenBank/DDBJ whole genome shotgun (WGS) entry which is preliminary data.</text>
</comment>
<sequence length="278" mass="31659">MNKNKQMKDEKPKTMYRKMLHIIGNRFEGNSYVRKWLSKLEVSALPYTPEEFFALRILMGLTLPIILFFLNYNWSIIVGGVLVGYFIPVVYLNWKKKNRLNRCSEQLSQALGTMANALRAGFSFIQAMELVAKEMPDPIGSEFSRTLRDIKFGISTDVALKNLVTRLPDRDLDLVVNALIIQRSTGGNLAALLETMQETIFGRFRVKEELKSLTAQGKMSSWVVTLLPLSIALYLNTVNPDYFRPLLEHPVGWVMLGAGTLSCLIGWFLIRKIVHVEV</sequence>
<evidence type="ECO:0000256" key="4">
    <source>
        <dbReference type="ARBA" id="ARBA00022989"/>
    </source>
</evidence>
<keyword evidence="3 6" id="KW-0812">Transmembrane</keyword>
<keyword evidence="2" id="KW-1003">Cell membrane</keyword>
<dbReference type="InterPro" id="IPR042094">
    <property type="entry name" value="T2SS_GspF_sf"/>
</dbReference>
<proteinExistence type="predicted"/>
<dbReference type="Proteomes" id="UP001649381">
    <property type="component" value="Unassembled WGS sequence"/>
</dbReference>
<dbReference type="PANTHER" id="PTHR35007">
    <property type="entry name" value="INTEGRAL MEMBRANE PROTEIN-RELATED"/>
    <property type="match status" value="1"/>
</dbReference>
<gene>
    <name evidence="8" type="ORF">L2716_06035</name>
</gene>
<protein>
    <submittedName>
        <fullName evidence="8">Type II secretion system F family protein</fullName>
    </submittedName>
</protein>
<organism evidence="8 9">
    <name type="scientific">Pseudalkalibacillus berkeleyi</name>
    <dbReference type="NCBI Taxonomy" id="1069813"/>
    <lineage>
        <taxon>Bacteria</taxon>
        <taxon>Bacillati</taxon>
        <taxon>Bacillota</taxon>
        <taxon>Bacilli</taxon>
        <taxon>Bacillales</taxon>
        <taxon>Fictibacillaceae</taxon>
        <taxon>Pseudalkalibacillus</taxon>
    </lineage>
</organism>
<evidence type="ECO:0000256" key="5">
    <source>
        <dbReference type="ARBA" id="ARBA00023136"/>
    </source>
</evidence>
<evidence type="ECO:0000256" key="6">
    <source>
        <dbReference type="SAM" id="Phobius"/>
    </source>
</evidence>
<accession>A0ABS9H043</accession>
<feature type="domain" description="Type II secretion system protein GspF" evidence="7">
    <location>
        <begin position="111"/>
        <end position="234"/>
    </location>
</feature>
<dbReference type="Gene3D" id="1.20.81.30">
    <property type="entry name" value="Type II secretion system (T2SS), domain F"/>
    <property type="match status" value="1"/>
</dbReference>
<evidence type="ECO:0000259" key="7">
    <source>
        <dbReference type="Pfam" id="PF00482"/>
    </source>
</evidence>
<dbReference type="EMBL" id="JAKIJS010000001">
    <property type="protein sequence ID" value="MCF6137286.1"/>
    <property type="molecule type" value="Genomic_DNA"/>
</dbReference>
<evidence type="ECO:0000256" key="2">
    <source>
        <dbReference type="ARBA" id="ARBA00022475"/>
    </source>
</evidence>
<dbReference type="InterPro" id="IPR018076">
    <property type="entry name" value="T2SS_GspF_dom"/>
</dbReference>
<feature type="transmembrane region" description="Helical" evidence="6">
    <location>
        <begin position="53"/>
        <end position="70"/>
    </location>
</feature>
<keyword evidence="9" id="KW-1185">Reference proteome</keyword>
<reference evidence="8 9" key="1">
    <citation type="submission" date="2022-01" db="EMBL/GenBank/DDBJ databases">
        <title>Alkalihalobacillus sp. EGI L200015, a novel bacterium isolated from a salt lake sediment.</title>
        <authorList>
            <person name="Gao L."/>
            <person name="Fang B.-Z."/>
            <person name="Li W.-J."/>
        </authorList>
    </citation>
    <scope>NUCLEOTIDE SEQUENCE [LARGE SCALE GENOMIC DNA]</scope>
    <source>
        <strain evidence="8 9">KCTC 12718</strain>
    </source>
</reference>
<dbReference type="PANTHER" id="PTHR35007:SF1">
    <property type="entry name" value="PILUS ASSEMBLY PROTEIN"/>
    <property type="match status" value="1"/>
</dbReference>
<feature type="transmembrane region" description="Helical" evidence="6">
    <location>
        <begin position="219"/>
        <end position="238"/>
    </location>
</feature>
<keyword evidence="5 6" id="KW-0472">Membrane</keyword>
<dbReference type="RefSeq" id="WP_236332753.1">
    <property type="nucleotide sequence ID" value="NZ_JAKIJS010000001.1"/>
</dbReference>
<feature type="transmembrane region" description="Helical" evidence="6">
    <location>
        <begin position="250"/>
        <end position="270"/>
    </location>
</feature>
<evidence type="ECO:0000313" key="9">
    <source>
        <dbReference type="Proteomes" id="UP001649381"/>
    </source>
</evidence>
<evidence type="ECO:0000313" key="8">
    <source>
        <dbReference type="EMBL" id="MCF6137286.1"/>
    </source>
</evidence>
<keyword evidence="4 6" id="KW-1133">Transmembrane helix</keyword>
<evidence type="ECO:0000256" key="1">
    <source>
        <dbReference type="ARBA" id="ARBA00004651"/>
    </source>
</evidence>
<comment type="subcellular location">
    <subcellularLocation>
        <location evidence="1">Cell membrane</location>
        <topology evidence="1">Multi-pass membrane protein</topology>
    </subcellularLocation>
</comment>
<dbReference type="Pfam" id="PF00482">
    <property type="entry name" value="T2SSF"/>
    <property type="match status" value="1"/>
</dbReference>
<evidence type="ECO:0000256" key="3">
    <source>
        <dbReference type="ARBA" id="ARBA00022692"/>
    </source>
</evidence>
<name>A0ABS9H043_9BACL</name>
<feature type="transmembrane region" description="Helical" evidence="6">
    <location>
        <begin position="76"/>
        <end position="94"/>
    </location>
</feature>